<keyword evidence="1" id="KW-0805">Transcription regulation</keyword>
<keyword evidence="3" id="KW-0804">Transcription</keyword>
<dbReference type="SMART" id="SM00344">
    <property type="entry name" value="HTH_ASNC"/>
    <property type="match status" value="1"/>
</dbReference>
<dbReference type="Gene3D" id="3.30.70.920">
    <property type="match status" value="1"/>
</dbReference>
<evidence type="ECO:0000259" key="5">
    <source>
        <dbReference type="PROSITE" id="PS50956"/>
    </source>
</evidence>
<dbReference type="GO" id="GO:0043565">
    <property type="term" value="F:sequence-specific DNA binding"/>
    <property type="evidence" value="ECO:0007669"/>
    <property type="project" value="InterPro"/>
</dbReference>
<dbReference type="EMBL" id="CATKSH010000001">
    <property type="protein sequence ID" value="CAI9119324.1"/>
    <property type="molecule type" value="Genomic_DNA"/>
</dbReference>
<dbReference type="Proteomes" id="UP001176960">
    <property type="component" value="Unassembled WGS sequence"/>
</dbReference>
<dbReference type="PANTHER" id="PTHR30154:SF17">
    <property type="entry name" value="DNA-BINDING TRANSCRIPTIONAL ACTIVATOR DECR"/>
    <property type="match status" value="1"/>
</dbReference>
<dbReference type="Gene3D" id="1.10.10.10">
    <property type="entry name" value="Winged helix-like DNA-binding domain superfamily/Winged helix DNA-binding domain"/>
    <property type="match status" value="1"/>
</dbReference>
<dbReference type="PRINTS" id="PR00033">
    <property type="entry name" value="HTHASNC"/>
</dbReference>
<dbReference type="InterPro" id="IPR019887">
    <property type="entry name" value="Tscrpt_reg_AsnC/Lrp_C"/>
</dbReference>
<dbReference type="InterPro" id="IPR019888">
    <property type="entry name" value="Tscrpt_reg_AsnC-like"/>
</dbReference>
<dbReference type="RefSeq" id="WP_289842358.1">
    <property type="nucleotide sequence ID" value="NZ_CATKSH010000001.1"/>
</dbReference>
<dbReference type="SUPFAM" id="SSF54909">
    <property type="entry name" value="Dimeric alpha+beta barrel"/>
    <property type="match status" value="1"/>
</dbReference>
<dbReference type="GO" id="GO:0043200">
    <property type="term" value="P:response to amino acid"/>
    <property type="evidence" value="ECO:0007669"/>
    <property type="project" value="TreeGrafter"/>
</dbReference>
<dbReference type="InterPro" id="IPR001387">
    <property type="entry name" value="Cro/C1-type_HTH"/>
</dbReference>
<dbReference type="GO" id="GO:0006355">
    <property type="term" value="P:regulation of DNA-templated transcription"/>
    <property type="evidence" value="ECO:0007669"/>
    <property type="project" value="UniProtKB-ARBA"/>
</dbReference>
<evidence type="ECO:0000313" key="7">
    <source>
        <dbReference type="Proteomes" id="UP001176960"/>
    </source>
</evidence>
<evidence type="ECO:0000256" key="2">
    <source>
        <dbReference type="ARBA" id="ARBA00023125"/>
    </source>
</evidence>
<dbReference type="PANTHER" id="PTHR30154">
    <property type="entry name" value="LEUCINE-RESPONSIVE REGULATORY PROTEIN"/>
    <property type="match status" value="1"/>
</dbReference>
<protein>
    <submittedName>
        <fullName evidence="6">Lrp/AsnC family transcriptional regulator</fullName>
    </submittedName>
</protein>
<evidence type="ECO:0000313" key="6">
    <source>
        <dbReference type="EMBL" id="CAI9119324.1"/>
    </source>
</evidence>
<proteinExistence type="predicted"/>
<evidence type="ECO:0000256" key="3">
    <source>
        <dbReference type="ARBA" id="ARBA00023163"/>
    </source>
</evidence>
<dbReference type="CDD" id="cd00090">
    <property type="entry name" value="HTH_ARSR"/>
    <property type="match status" value="1"/>
</dbReference>
<dbReference type="InterPro" id="IPR011008">
    <property type="entry name" value="Dimeric_a/b-barrel"/>
</dbReference>
<dbReference type="Pfam" id="PF01037">
    <property type="entry name" value="AsnC_trans_reg"/>
    <property type="match status" value="1"/>
</dbReference>
<name>A0AA35V972_9PROT</name>
<dbReference type="InterPro" id="IPR019885">
    <property type="entry name" value="Tscrpt_reg_HTH_AsnC-type_CS"/>
</dbReference>
<dbReference type="AlphaFoldDB" id="A0AA35V972"/>
<dbReference type="InterPro" id="IPR000485">
    <property type="entry name" value="AsnC-type_HTH_dom"/>
</dbReference>
<dbReference type="SUPFAM" id="SSF46785">
    <property type="entry name" value="Winged helix' DNA-binding domain"/>
    <property type="match status" value="1"/>
</dbReference>
<dbReference type="PROSITE" id="PS00519">
    <property type="entry name" value="HTH_ASNC_1"/>
    <property type="match status" value="1"/>
</dbReference>
<evidence type="ECO:0000259" key="4">
    <source>
        <dbReference type="PROSITE" id="PS50943"/>
    </source>
</evidence>
<reference evidence="6" key="1">
    <citation type="submission" date="2023-03" db="EMBL/GenBank/DDBJ databases">
        <authorList>
            <person name="Cleenwerck I."/>
        </authorList>
    </citation>
    <scope>NUCLEOTIDE SEQUENCE</scope>
    <source>
        <strain evidence="6">LMG 32879</strain>
    </source>
</reference>
<sequence>MNEKTEKIDHIDRRIIRTLQKDASLSQRELAERVGLSQNACWRRLQQLRESGILAGSRARVDRKAVGLDLTVLMLVRTRKHSQEWLGDFRRIVLADPHVIDFFRVAGEYDYMLKVVAADMNAFDAIYRRMIEKIDLDTVTSYIAMEAIADGRDLPV</sequence>
<accession>A0AA35V972</accession>
<dbReference type="PROSITE" id="PS50943">
    <property type="entry name" value="HTH_CROC1"/>
    <property type="match status" value="1"/>
</dbReference>
<dbReference type="Pfam" id="PF13412">
    <property type="entry name" value="HTH_24"/>
    <property type="match status" value="1"/>
</dbReference>
<dbReference type="PROSITE" id="PS50956">
    <property type="entry name" value="HTH_ASNC_2"/>
    <property type="match status" value="1"/>
</dbReference>
<feature type="domain" description="HTH asnC-type" evidence="5">
    <location>
        <begin position="8"/>
        <end position="69"/>
    </location>
</feature>
<comment type="caution">
    <text evidence="6">The sequence shown here is derived from an EMBL/GenBank/DDBJ whole genome shotgun (WGS) entry which is preliminary data.</text>
</comment>
<keyword evidence="7" id="KW-1185">Reference proteome</keyword>
<dbReference type="InterPro" id="IPR036388">
    <property type="entry name" value="WH-like_DNA-bd_sf"/>
</dbReference>
<dbReference type="InterPro" id="IPR036390">
    <property type="entry name" value="WH_DNA-bd_sf"/>
</dbReference>
<keyword evidence="2" id="KW-0238">DNA-binding</keyword>
<feature type="domain" description="HTH cro/C1-type" evidence="4">
    <location>
        <begin position="16"/>
        <end position="40"/>
    </location>
</feature>
<organism evidence="6 7">
    <name type="scientific">Brytella acorum</name>
    <dbReference type="NCBI Taxonomy" id="2959299"/>
    <lineage>
        <taxon>Bacteria</taxon>
        <taxon>Pseudomonadati</taxon>
        <taxon>Pseudomonadota</taxon>
        <taxon>Alphaproteobacteria</taxon>
        <taxon>Acetobacterales</taxon>
        <taxon>Acetobacteraceae</taxon>
        <taxon>Brytella</taxon>
    </lineage>
</organism>
<evidence type="ECO:0000256" key="1">
    <source>
        <dbReference type="ARBA" id="ARBA00023015"/>
    </source>
</evidence>
<dbReference type="InterPro" id="IPR011991">
    <property type="entry name" value="ArsR-like_HTH"/>
</dbReference>
<gene>
    <name evidence="6" type="ORF">LMG32879_000137</name>
</gene>
<dbReference type="GO" id="GO:0005829">
    <property type="term" value="C:cytosol"/>
    <property type="evidence" value="ECO:0007669"/>
    <property type="project" value="TreeGrafter"/>
</dbReference>